<reference evidence="2 3" key="1">
    <citation type="submission" date="2011-11" db="EMBL/GenBank/DDBJ databases">
        <title>Complete sequence of Spirochaeta sp. grapes.</title>
        <authorList>
            <consortium name="US DOE Joint Genome Institute"/>
            <person name="Lucas S."/>
            <person name="Han J."/>
            <person name="Lapidus A."/>
            <person name="Cheng J.-F."/>
            <person name="Goodwin L."/>
            <person name="Pitluck S."/>
            <person name="Peters L."/>
            <person name="Ovchinnikova G."/>
            <person name="Munk A.C."/>
            <person name="Detter J.C."/>
            <person name="Han C."/>
            <person name="Tapia R."/>
            <person name="Land M."/>
            <person name="Hauser L."/>
            <person name="Kyrpides N."/>
            <person name="Ivanova N."/>
            <person name="Pagani I."/>
            <person name="Ritalahtilisa K."/>
            <person name="Loeffler F."/>
            <person name="Woyke T."/>
        </authorList>
    </citation>
    <scope>NUCLEOTIDE SEQUENCE [LARGE SCALE GENOMIC DNA]</scope>
    <source>
        <strain evidence="3">ATCC BAA-1885 / DSM 22778 / Grapes</strain>
    </source>
</reference>
<accession>G8QWC7</accession>
<evidence type="ECO:0000259" key="1">
    <source>
        <dbReference type="Pfam" id="PF17128"/>
    </source>
</evidence>
<dbReference type="InterPro" id="IPR011990">
    <property type="entry name" value="TPR-like_helical_dom_sf"/>
</dbReference>
<protein>
    <recommendedName>
        <fullName evidence="1">DUF5107 domain-containing protein</fullName>
    </recommendedName>
</protein>
<dbReference type="InterPro" id="IPR033396">
    <property type="entry name" value="DUF5107"/>
</dbReference>
<sequence length="1073" mass="122432">MKEVQVTTKTITIPTYIPAAYETLPMFAENRVHQRSSGNPYPNPIVNEIHQDTLVDKQYQIISMENDYLYLEILPELGGRIYTARDKTNGYDFFYHQHVIKPALIGMLGLWVSGGLEFNWPIHHRPSTYLPVDTSIERQEDGSVTVWLSEHEPLDRMKGMVGIQVSPEKALFETKVRLYNRTDLPHSFLWWENAAVPVHKDYRIFFPPDVSYVHYHYKKATGGFPVMDEYFNTQDNRGGVDIRFHKNTEQATSYFCGPTSFDFFGGFDERKKTGVIHYASHHTSVGKKMFTWGYNRLSKAWEKALTDTDGAYAELMAGSYTDNQPDFSWIEPFEVKEFSQSWYPYKEIGEIQNANGKLALAVEKNTVGIYPVENLGKVVCTIFREKEVLYSGIMTLKATEPQQFTVENLTGYTELTIVSSSKEILLNHKPICKKDLAEVPAPRQDYLQPDQLSSAETCFSTGLHVAQYRDPIREPEVFWKQGLTFDPTHSGCLTGLGWYYLSHLRFKEAQGYLEQAYSSQCSLNPNPPSSQCLYLLALSLKYQGKADQAYELLNKGLWNRSGIATCGIIIAQIDACRGNYKTALEHLDYCEKWGGYNQKAKGLRVALLRKSGENEKALACAKALLAEDPLDFFTLNELSLLTGKGKTEKKPFESVHIDQIALDVASDYADIGLFAEAVVLLETLDSSYPMATYLRGYFSSNPGLFAEAAKKPENFCFPSRRWELLALTEATKQFPKEEKNWLYLGNLLYGICRESNQAEYCWEHAKTGVQALRNLAITRFKKKSDDPTVPQLLLQARKKDPEHLQLLYEYLRVLELQGSECQFRLETWKSMGNLVTLRDDIYLQGIRAANQAKQWGEALELLKAHDFIPCEGGEHAIANEYLLANLGLGFEDLYKKDWDQAAIHFIANTMLPSNLGGGVWHSVMLVPYRFLVGICYKQRGRESQAMQAFEEIAQFPVNYFTSMYLPTFRLLRALALGELGQKDEATTILENLEKEYRQCLAAKDFGYFAATPFFEVFNETPEKARYIHFAYLLALCLLGQRKTEEATKVLDTLLIKDPNHCKAYLVKELIPLL</sequence>
<dbReference type="AlphaFoldDB" id="G8QWC7"/>
<dbReference type="eggNOG" id="COG0457">
    <property type="taxonomic scope" value="Bacteria"/>
</dbReference>
<dbReference type="KEGG" id="sgp:SpiGrapes_1618"/>
<keyword evidence="3" id="KW-1185">Reference proteome</keyword>
<dbReference type="HOGENOM" id="CLU_010402_0_0_12"/>
<dbReference type="RefSeq" id="WP_014270273.1">
    <property type="nucleotide sequence ID" value="NC_016633.1"/>
</dbReference>
<dbReference type="OrthoDB" id="174931at2"/>
<dbReference type="EMBL" id="CP003155">
    <property type="protein sequence ID" value="AEV29425.1"/>
    <property type="molecule type" value="Genomic_DNA"/>
</dbReference>
<evidence type="ECO:0000313" key="3">
    <source>
        <dbReference type="Proteomes" id="UP000005632"/>
    </source>
</evidence>
<evidence type="ECO:0000313" key="2">
    <source>
        <dbReference type="EMBL" id="AEV29425.1"/>
    </source>
</evidence>
<dbReference type="SUPFAM" id="SSF48452">
    <property type="entry name" value="TPR-like"/>
    <property type="match status" value="2"/>
</dbReference>
<dbReference type="Gene3D" id="1.25.40.10">
    <property type="entry name" value="Tetratricopeptide repeat domain"/>
    <property type="match status" value="3"/>
</dbReference>
<dbReference type="STRING" id="158190.SpiGrapes_1618"/>
<dbReference type="Pfam" id="PF17128">
    <property type="entry name" value="DUF5107"/>
    <property type="match status" value="1"/>
</dbReference>
<organism evidence="2 3">
    <name type="scientific">Sphaerochaeta pleomorpha (strain ATCC BAA-1885 / DSM 22778 / Grapes)</name>
    <dbReference type="NCBI Taxonomy" id="158190"/>
    <lineage>
        <taxon>Bacteria</taxon>
        <taxon>Pseudomonadati</taxon>
        <taxon>Spirochaetota</taxon>
        <taxon>Spirochaetia</taxon>
        <taxon>Spirochaetales</taxon>
        <taxon>Sphaerochaetaceae</taxon>
        <taxon>Sphaerochaeta</taxon>
    </lineage>
</organism>
<gene>
    <name evidence="2" type="ordered locus">SpiGrapes_1618</name>
</gene>
<proteinExistence type="predicted"/>
<name>G8QWC7_SPHPG</name>
<feature type="domain" description="DUF5107" evidence="1">
    <location>
        <begin position="53"/>
        <end position="334"/>
    </location>
</feature>
<dbReference type="Proteomes" id="UP000005632">
    <property type="component" value="Chromosome"/>
</dbReference>